<dbReference type="SUPFAM" id="SSF46689">
    <property type="entry name" value="Homeodomain-like"/>
    <property type="match status" value="2"/>
</dbReference>
<dbReference type="PROSITE" id="PS01124">
    <property type="entry name" value="HTH_ARAC_FAMILY_2"/>
    <property type="match status" value="1"/>
</dbReference>
<dbReference type="SMART" id="SM00342">
    <property type="entry name" value="HTH_ARAC"/>
    <property type="match status" value="1"/>
</dbReference>
<organism evidence="5 6">
    <name type="scientific">Paraburkholderia bryophila</name>
    <dbReference type="NCBI Taxonomy" id="420952"/>
    <lineage>
        <taxon>Bacteria</taxon>
        <taxon>Pseudomonadati</taxon>
        <taxon>Pseudomonadota</taxon>
        <taxon>Betaproteobacteria</taxon>
        <taxon>Burkholderiales</taxon>
        <taxon>Burkholderiaceae</taxon>
        <taxon>Paraburkholderia</taxon>
    </lineage>
</organism>
<dbReference type="Gene3D" id="1.10.10.60">
    <property type="entry name" value="Homeodomain-like"/>
    <property type="match status" value="1"/>
</dbReference>
<dbReference type="GO" id="GO:0043565">
    <property type="term" value="F:sequence-specific DNA binding"/>
    <property type="evidence" value="ECO:0007669"/>
    <property type="project" value="InterPro"/>
</dbReference>
<dbReference type="InterPro" id="IPR009057">
    <property type="entry name" value="Homeodomain-like_sf"/>
</dbReference>
<keyword evidence="3" id="KW-0804">Transcription</keyword>
<dbReference type="Proteomes" id="UP000572540">
    <property type="component" value="Unassembled WGS sequence"/>
</dbReference>
<evidence type="ECO:0000313" key="6">
    <source>
        <dbReference type="Proteomes" id="UP000572540"/>
    </source>
</evidence>
<accession>A0A7Y9WFH1</accession>
<evidence type="ECO:0000259" key="4">
    <source>
        <dbReference type="PROSITE" id="PS01124"/>
    </source>
</evidence>
<dbReference type="GO" id="GO:0003700">
    <property type="term" value="F:DNA-binding transcription factor activity"/>
    <property type="evidence" value="ECO:0007669"/>
    <property type="project" value="InterPro"/>
</dbReference>
<dbReference type="RefSeq" id="WP_257031871.1">
    <property type="nucleotide sequence ID" value="NZ_JACCAU010000001.1"/>
</dbReference>
<proteinExistence type="predicted"/>
<dbReference type="InterPro" id="IPR032783">
    <property type="entry name" value="AraC_lig"/>
</dbReference>
<gene>
    <name evidence="5" type="ORF">GGD41_006151</name>
</gene>
<reference evidence="5 6" key="1">
    <citation type="submission" date="2020-07" db="EMBL/GenBank/DDBJ databases">
        <title>Exploring microbial biodiversity for novel pathways involved in the catabolism of aromatic compounds derived from lignin.</title>
        <authorList>
            <person name="Elkins J."/>
        </authorList>
    </citation>
    <scope>NUCLEOTIDE SEQUENCE [LARGE SCALE GENOMIC DNA]</scope>
    <source>
        <strain evidence="5 6">H2C3B</strain>
    </source>
</reference>
<dbReference type="AlphaFoldDB" id="A0A7Y9WFH1"/>
<feature type="domain" description="HTH araC/xylS-type" evidence="4">
    <location>
        <begin position="210"/>
        <end position="296"/>
    </location>
</feature>
<evidence type="ECO:0000313" key="5">
    <source>
        <dbReference type="EMBL" id="NYH18923.1"/>
    </source>
</evidence>
<dbReference type="InterPro" id="IPR050204">
    <property type="entry name" value="AraC_XylS_family_regulators"/>
</dbReference>
<protein>
    <submittedName>
        <fullName evidence="5">AraC-like DNA-binding protein</fullName>
    </submittedName>
</protein>
<evidence type="ECO:0000256" key="2">
    <source>
        <dbReference type="ARBA" id="ARBA00023125"/>
    </source>
</evidence>
<keyword evidence="2 5" id="KW-0238">DNA-binding</keyword>
<evidence type="ECO:0000256" key="3">
    <source>
        <dbReference type="ARBA" id="ARBA00023163"/>
    </source>
</evidence>
<dbReference type="PANTHER" id="PTHR46796:SF7">
    <property type="entry name" value="ARAC FAMILY TRANSCRIPTIONAL REGULATOR"/>
    <property type="match status" value="1"/>
</dbReference>
<comment type="caution">
    <text evidence="5">The sequence shown here is derived from an EMBL/GenBank/DDBJ whole genome shotgun (WGS) entry which is preliminary data.</text>
</comment>
<dbReference type="EMBL" id="JACCAU010000001">
    <property type="protein sequence ID" value="NYH18923.1"/>
    <property type="molecule type" value="Genomic_DNA"/>
</dbReference>
<dbReference type="Pfam" id="PF12833">
    <property type="entry name" value="HTH_18"/>
    <property type="match status" value="1"/>
</dbReference>
<keyword evidence="1" id="KW-0805">Transcription regulation</keyword>
<dbReference type="InterPro" id="IPR018060">
    <property type="entry name" value="HTH_AraC"/>
</dbReference>
<sequence>MDLLSDVLSDLRADTVVTGRFSLAAPWAFNKPAVAGAPFRTCSGNPFYIVVKGMQPVRVEPGDFVLLPHGHEHVMCSALDEVPVPFDELMASQGIEPRFDTPLAFSAGGEGALSELYTGIVVFRESMRNPFLGMLPPLIHIRSGDAAIAPWLANTLTSFIQESMEAQPGWAMAAARLADVLFIHLLRAHLSSSTGGHTGWLRGMADPQIGQAMALIHRTPAKAWTVANLATAAGMSRSGFSVRFLELVGETPIAHLTAYRMYLAAGELTRGRSRLIEVAERVGYTSEKAFARAFRRWGRDAAQGVCQVRAGSTRSGAAWWSMRVS</sequence>
<evidence type="ECO:0000256" key="1">
    <source>
        <dbReference type="ARBA" id="ARBA00023015"/>
    </source>
</evidence>
<dbReference type="Pfam" id="PF12852">
    <property type="entry name" value="Cupin_6"/>
    <property type="match status" value="1"/>
</dbReference>
<dbReference type="PANTHER" id="PTHR46796">
    <property type="entry name" value="HTH-TYPE TRANSCRIPTIONAL ACTIVATOR RHAS-RELATED"/>
    <property type="match status" value="1"/>
</dbReference>
<name>A0A7Y9WFH1_9BURK</name>